<dbReference type="InterPro" id="IPR036038">
    <property type="entry name" value="Aminotransferase-like"/>
</dbReference>
<dbReference type="SUPFAM" id="SSF56322">
    <property type="entry name" value="ADC synthase"/>
    <property type="match status" value="1"/>
</dbReference>
<dbReference type="Gene3D" id="3.20.10.10">
    <property type="entry name" value="D-amino Acid Aminotransferase, subunit A, domain 2"/>
    <property type="match status" value="1"/>
</dbReference>
<dbReference type="InterPro" id="IPR015890">
    <property type="entry name" value="Chorismate_C"/>
</dbReference>
<dbReference type="Pfam" id="PF01063">
    <property type="entry name" value="Aminotran_4"/>
    <property type="match status" value="1"/>
</dbReference>
<dbReference type="EC" id="4.1.3.27" evidence="2"/>
<dbReference type="GO" id="GO:0004049">
    <property type="term" value="F:anthranilate synthase activity"/>
    <property type="evidence" value="ECO:0007669"/>
    <property type="project" value="UniProtKB-EC"/>
</dbReference>
<protein>
    <submittedName>
        <fullName evidence="2">Anthranilate/para-aminobenzoate synthase component I</fullName>
        <ecNumber evidence="2">4.1.3.27</ecNumber>
    </submittedName>
</protein>
<dbReference type="GO" id="GO:0009396">
    <property type="term" value="P:folic acid-containing compound biosynthetic process"/>
    <property type="evidence" value="ECO:0007669"/>
    <property type="project" value="InterPro"/>
</dbReference>
<name>A0A975WZ18_9BURK</name>
<dbReference type="GO" id="GO:0000162">
    <property type="term" value="P:L-tryptophan biosynthetic process"/>
    <property type="evidence" value="ECO:0007669"/>
    <property type="project" value="TreeGrafter"/>
</dbReference>
<dbReference type="SUPFAM" id="SSF56752">
    <property type="entry name" value="D-aminoacid aminotransferase-like PLP-dependent enzymes"/>
    <property type="match status" value="1"/>
</dbReference>
<dbReference type="InterPro" id="IPR043132">
    <property type="entry name" value="BCAT-like_C"/>
</dbReference>
<dbReference type="InterPro" id="IPR043131">
    <property type="entry name" value="BCAT-like_N"/>
</dbReference>
<sequence>MHDCAPAGLSAILFSLTIPVVASIQRPPSPPTPLPQAGEGSTRPAGTDVFVLLDDATAPAGQTASRLYTNFVHEDLLPAGSDIARLDTMLAEGWRQGWHATLFAPYEFGGALVDAPVHTGNAMPFHDGALRLLWFRELQRLDAAAVAAWLQARAQPRPAGLMHIASDTSRAAFDDAIARIHQWIEAGDTYQVNYTQRLRCDAFGDPVALYTALRAAQPVPYGVLARLPDGAMVLSLSPELFVRHDGQGHLLTRPMKGTAPRAGDAARDAQAAAALAADAKNRAENVMIVDLLRNDLGRIAQPGSVAVPERFAVHPFGAVLQMTSTVTATARPGTSFGALVAALFPCGSITGAPKRRTMQIITELEHAPRGLYTGAIGWIEAPSGAAMAGPFALSVAIRTLVLAPPGADGLRAGEMGVGGGIVHDSVAAQEFAECGWKARFLTRHDPGFTLFETLRVQDGACPHLARHLARIGASAQAFGFAFDADAARAAVAARAAQLGAGSWRLRLSVDKSGTLAFASGALAPLPAGPVGVDLAPDPLPLADPLRRHKTSARAVFDAGWQAAERAGGFDRLFFNTRGELLEGGRTSVFVRIDGRWLTPPLAADILPGVMRAVVLEAGGAALGAPGEAVAEAVITRAMLARAEAMVLVNALRGVMPATLTA</sequence>
<dbReference type="GO" id="GO:0046820">
    <property type="term" value="F:4-amino-4-deoxychorismate synthase activity"/>
    <property type="evidence" value="ECO:0007669"/>
    <property type="project" value="TreeGrafter"/>
</dbReference>
<keyword evidence="2" id="KW-0456">Lyase</keyword>
<dbReference type="InterPro" id="IPR005802">
    <property type="entry name" value="ADC_synth_comp_1"/>
</dbReference>
<dbReference type="Pfam" id="PF00425">
    <property type="entry name" value="Chorismate_bind"/>
    <property type="match status" value="1"/>
</dbReference>
<accession>A0A975WZ18</accession>
<dbReference type="Gene3D" id="3.30.470.10">
    <property type="match status" value="1"/>
</dbReference>
<dbReference type="AlphaFoldDB" id="A0A975WZ18"/>
<dbReference type="PRINTS" id="PR00095">
    <property type="entry name" value="ANTSNTHASEI"/>
</dbReference>
<dbReference type="InterPro" id="IPR019999">
    <property type="entry name" value="Anth_synth_I-like"/>
</dbReference>
<dbReference type="EMBL" id="OFSP01000015">
    <property type="protein sequence ID" value="SOY49335.1"/>
    <property type="molecule type" value="Genomic_DNA"/>
</dbReference>
<organism evidence="2 3">
    <name type="scientific">Cupriavidus taiwanensis</name>
    <dbReference type="NCBI Taxonomy" id="164546"/>
    <lineage>
        <taxon>Bacteria</taxon>
        <taxon>Pseudomonadati</taxon>
        <taxon>Pseudomonadota</taxon>
        <taxon>Betaproteobacteria</taxon>
        <taxon>Burkholderiales</taxon>
        <taxon>Burkholderiaceae</taxon>
        <taxon>Cupriavidus</taxon>
    </lineage>
</organism>
<dbReference type="Gene3D" id="3.60.120.10">
    <property type="entry name" value="Anthranilate synthase"/>
    <property type="match status" value="1"/>
</dbReference>
<feature type="domain" description="Chorismate-utilising enzyme C-terminal" evidence="1">
    <location>
        <begin position="170"/>
        <end position="435"/>
    </location>
</feature>
<dbReference type="NCBIfam" id="TIGR00553">
    <property type="entry name" value="pabB"/>
    <property type="match status" value="1"/>
</dbReference>
<dbReference type="PANTHER" id="PTHR11236">
    <property type="entry name" value="AMINOBENZOATE/ANTHRANILATE SYNTHASE"/>
    <property type="match status" value="1"/>
</dbReference>
<dbReference type="Proteomes" id="UP000256297">
    <property type="component" value="Chromosome CBM2589_b"/>
</dbReference>
<dbReference type="InterPro" id="IPR001544">
    <property type="entry name" value="Aminotrans_IV"/>
</dbReference>
<proteinExistence type="predicted"/>
<evidence type="ECO:0000259" key="1">
    <source>
        <dbReference type="Pfam" id="PF00425"/>
    </source>
</evidence>
<comment type="caution">
    <text evidence="2">The sequence shown here is derived from an EMBL/GenBank/DDBJ whole genome shotgun (WGS) entry which is preliminary data.</text>
</comment>
<dbReference type="PANTHER" id="PTHR11236:SF50">
    <property type="entry name" value="AMINODEOXYCHORISMATE SYNTHASE COMPONENT 1"/>
    <property type="match status" value="1"/>
</dbReference>
<gene>
    <name evidence="2" type="primary">pabB</name>
    <name evidence="2" type="ORF">CBM2589_B220215</name>
</gene>
<dbReference type="InterPro" id="IPR005801">
    <property type="entry name" value="ADC_synthase"/>
</dbReference>
<reference evidence="2 3" key="1">
    <citation type="submission" date="2018-01" db="EMBL/GenBank/DDBJ databases">
        <authorList>
            <person name="Clerissi C."/>
        </authorList>
    </citation>
    <scope>NUCLEOTIDE SEQUENCE [LARGE SCALE GENOMIC DNA]</scope>
    <source>
        <strain evidence="2">Cupriavidus taiwanensis STM 3521</strain>
    </source>
</reference>
<evidence type="ECO:0000313" key="2">
    <source>
        <dbReference type="EMBL" id="SOY49335.1"/>
    </source>
</evidence>
<evidence type="ECO:0000313" key="3">
    <source>
        <dbReference type="Proteomes" id="UP000256297"/>
    </source>
</evidence>